<evidence type="ECO:0000256" key="2">
    <source>
        <dbReference type="SAM" id="MobiDB-lite"/>
    </source>
</evidence>
<dbReference type="PANTHER" id="PTHR23267">
    <property type="entry name" value="IMMUNOGLOBULIN LIGHT CHAIN"/>
    <property type="match status" value="1"/>
</dbReference>
<keyword evidence="3" id="KW-0732">Signal</keyword>
<accession>A0A8C9GGG2</accession>
<dbReference type="SMART" id="SM00409">
    <property type="entry name" value="IG"/>
    <property type="match status" value="1"/>
</dbReference>
<evidence type="ECO:0000313" key="6">
    <source>
        <dbReference type="Ensembl" id="ENSPTEP00000001789.1"/>
    </source>
</evidence>
<dbReference type="Pfam" id="PF07686">
    <property type="entry name" value="V-set"/>
    <property type="match status" value="1"/>
</dbReference>
<dbReference type="InterPro" id="IPR013106">
    <property type="entry name" value="Ig_V-set"/>
</dbReference>
<dbReference type="Proteomes" id="UP000694416">
    <property type="component" value="Unplaced"/>
</dbReference>
<organism evidence="6 7">
    <name type="scientific">Piliocolobus tephrosceles</name>
    <name type="common">Ugandan red Colobus</name>
    <dbReference type="NCBI Taxonomy" id="591936"/>
    <lineage>
        <taxon>Eukaryota</taxon>
        <taxon>Metazoa</taxon>
        <taxon>Chordata</taxon>
        <taxon>Craniata</taxon>
        <taxon>Vertebrata</taxon>
        <taxon>Euteleostomi</taxon>
        <taxon>Mammalia</taxon>
        <taxon>Eutheria</taxon>
        <taxon>Euarchontoglires</taxon>
        <taxon>Primates</taxon>
        <taxon>Haplorrhini</taxon>
        <taxon>Catarrhini</taxon>
        <taxon>Cercopithecidae</taxon>
        <taxon>Colobinae</taxon>
        <taxon>Piliocolobus</taxon>
    </lineage>
</organism>
<name>A0A8C9GGG2_9PRIM</name>
<evidence type="ECO:0008006" key="8">
    <source>
        <dbReference type="Google" id="ProtNLM"/>
    </source>
</evidence>
<proteinExistence type="predicted"/>
<evidence type="ECO:0000259" key="4">
    <source>
        <dbReference type="SMART" id="SM00406"/>
    </source>
</evidence>
<feature type="region of interest" description="Disordered" evidence="2">
    <location>
        <begin position="124"/>
        <end position="165"/>
    </location>
</feature>
<evidence type="ECO:0000259" key="5">
    <source>
        <dbReference type="SMART" id="SM00409"/>
    </source>
</evidence>
<feature type="domain" description="Immunoglobulin" evidence="5">
    <location>
        <begin position="27"/>
        <end position="123"/>
    </location>
</feature>
<dbReference type="Gene3D" id="2.60.40.10">
    <property type="entry name" value="Immunoglobulins"/>
    <property type="match status" value="1"/>
</dbReference>
<dbReference type="SUPFAM" id="SSF48726">
    <property type="entry name" value="Immunoglobulin"/>
    <property type="match status" value="1"/>
</dbReference>
<dbReference type="InterPro" id="IPR036179">
    <property type="entry name" value="Ig-like_dom_sf"/>
</dbReference>
<protein>
    <recommendedName>
        <fullName evidence="8">Ig-like domain-containing protein</fullName>
    </recommendedName>
</protein>
<evidence type="ECO:0000256" key="1">
    <source>
        <dbReference type="ARBA" id="ARBA00023319"/>
    </source>
</evidence>
<keyword evidence="7" id="KW-1185">Reference proteome</keyword>
<dbReference type="AlphaFoldDB" id="A0A8C9GGG2"/>
<sequence length="258" mass="27212">PFWPLLLNSPLLFYLVGSWAQSALTQPHSVSGSPGQLVTISCTGTSSDVGRYNCLLVPSAPRHMIYGVSKQPSGVSDCFSGSKSGNTASMTISGLQAEDEADYYCCSYAGSTTFHSGHKIDSQASSLANTYPPPTQERVEQATVQREPAGARPGPASKEAPNPNRFSSYSLEYSPTFCRLKWASQHDQAITGDGSVSMGHSPAACLALTPPPSPPWLSSAPKGPGSLLRTPGSAPVLATTALCSPEPLSLFWPQCYLL</sequence>
<dbReference type="Ensembl" id="ENSPTET00000002673.1">
    <property type="protein sequence ID" value="ENSPTEP00000001789.1"/>
    <property type="gene ID" value="ENSPTEG00000002019.1"/>
</dbReference>
<dbReference type="InterPro" id="IPR050150">
    <property type="entry name" value="IgV_Light_Chain"/>
</dbReference>
<keyword evidence="1" id="KW-0393">Immunoglobulin domain</keyword>
<dbReference type="InterPro" id="IPR013783">
    <property type="entry name" value="Ig-like_fold"/>
</dbReference>
<dbReference type="InterPro" id="IPR003599">
    <property type="entry name" value="Ig_sub"/>
</dbReference>
<feature type="signal peptide" evidence="3">
    <location>
        <begin position="1"/>
        <end position="25"/>
    </location>
</feature>
<reference evidence="6" key="2">
    <citation type="submission" date="2025-09" db="UniProtKB">
        <authorList>
            <consortium name="Ensembl"/>
        </authorList>
    </citation>
    <scope>IDENTIFICATION</scope>
</reference>
<evidence type="ECO:0000256" key="3">
    <source>
        <dbReference type="SAM" id="SignalP"/>
    </source>
</evidence>
<reference evidence="6" key="1">
    <citation type="submission" date="2025-08" db="UniProtKB">
        <authorList>
            <consortium name="Ensembl"/>
        </authorList>
    </citation>
    <scope>IDENTIFICATION</scope>
</reference>
<evidence type="ECO:0000313" key="7">
    <source>
        <dbReference type="Proteomes" id="UP000694416"/>
    </source>
</evidence>
<feature type="domain" description="Immunoglobulin V-set" evidence="4">
    <location>
        <begin position="37"/>
        <end position="107"/>
    </location>
</feature>
<dbReference type="SMART" id="SM00406">
    <property type="entry name" value="IGv"/>
    <property type="match status" value="1"/>
</dbReference>
<feature type="chain" id="PRO_5034466178" description="Ig-like domain-containing protein" evidence="3">
    <location>
        <begin position="26"/>
        <end position="258"/>
    </location>
</feature>